<evidence type="ECO:0000313" key="3">
    <source>
        <dbReference type="Proteomes" id="UP000294887"/>
    </source>
</evidence>
<dbReference type="Gene3D" id="3.40.250.10">
    <property type="entry name" value="Rhodanese-like domain"/>
    <property type="match status" value="1"/>
</dbReference>
<dbReference type="SMART" id="SM00450">
    <property type="entry name" value="RHOD"/>
    <property type="match status" value="1"/>
</dbReference>
<organism evidence="2 3">
    <name type="scientific">Cocleimonas flava</name>
    <dbReference type="NCBI Taxonomy" id="634765"/>
    <lineage>
        <taxon>Bacteria</taxon>
        <taxon>Pseudomonadati</taxon>
        <taxon>Pseudomonadota</taxon>
        <taxon>Gammaproteobacteria</taxon>
        <taxon>Thiotrichales</taxon>
        <taxon>Thiotrichaceae</taxon>
        <taxon>Cocleimonas</taxon>
    </lineage>
</organism>
<dbReference type="PROSITE" id="PS50206">
    <property type="entry name" value="RHODANESE_3"/>
    <property type="match status" value="1"/>
</dbReference>
<dbReference type="Pfam" id="PF00581">
    <property type="entry name" value="Rhodanese"/>
    <property type="match status" value="1"/>
</dbReference>
<feature type="domain" description="Rhodanese" evidence="1">
    <location>
        <begin position="42"/>
        <end position="130"/>
    </location>
</feature>
<dbReference type="CDD" id="cd00158">
    <property type="entry name" value="RHOD"/>
    <property type="match status" value="1"/>
</dbReference>
<protein>
    <submittedName>
        <fullName evidence="2">Rhodanese-related sulfurtransferase</fullName>
    </submittedName>
</protein>
<accession>A0A4R1F5N4</accession>
<reference evidence="2 3" key="1">
    <citation type="submission" date="2019-03" db="EMBL/GenBank/DDBJ databases">
        <title>Genomic Encyclopedia of Type Strains, Phase IV (KMG-IV): sequencing the most valuable type-strain genomes for metagenomic binning, comparative biology and taxonomic classification.</title>
        <authorList>
            <person name="Goeker M."/>
        </authorList>
    </citation>
    <scope>NUCLEOTIDE SEQUENCE [LARGE SCALE GENOMIC DNA]</scope>
    <source>
        <strain evidence="2 3">DSM 24830</strain>
    </source>
</reference>
<dbReference type="InterPro" id="IPR001763">
    <property type="entry name" value="Rhodanese-like_dom"/>
</dbReference>
<comment type="caution">
    <text evidence="2">The sequence shown here is derived from an EMBL/GenBank/DDBJ whole genome shotgun (WGS) entry which is preliminary data.</text>
</comment>
<dbReference type="Proteomes" id="UP000294887">
    <property type="component" value="Unassembled WGS sequence"/>
</dbReference>
<keyword evidence="3" id="KW-1185">Reference proteome</keyword>
<dbReference type="AlphaFoldDB" id="A0A4R1F5N4"/>
<keyword evidence="2" id="KW-0808">Transferase</keyword>
<dbReference type="InterPro" id="IPR050229">
    <property type="entry name" value="GlpE_sulfurtransferase"/>
</dbReference>
<dbReference type="SUPFAM" id="SSF52821">
    <property type="entry name" value="Rhodanese/Cell cycle control phosphatase"/>
    <property type="match status" value="1"/>
</dbReference>
<name>A0A4R1F5N4_9GAMM</name>
<dbReference type="PANTHER" id="PTHR43031:SF1">
    <property type="entry name" value="PYRIDINE NUCLEOTIDE-DISULPHIDE OXIDOREDUCTASE"/>
    <property type="match status" value="1"/>
</dbReference>
<sequence length="138" mass="15184">MILTNKQGKCNISKLVLAYIGVPIMMSVKEIDATALKEMMDNGEDICLYDVRSQAEFAQGIIRGGEFAPLHTIPVKMHDLPKDKTIVFYCRSGARSAQACLYVAENTGIEALNLRGGIISWYQSGNEVIKPDEMQANG</sequence>
<dbReference type="PANTHER" id="PTHR43031">
    <property type="entry name" value="FAD-DEPENDENT OXIDOREDUCTASE"/>
    <property type="match status" value="1"/>
</dbReference>
<gene>
    <name evidence="2" type="ORF">EV695_1085</name>
</gene>
<evidence type="ECO:0000259" key="1">
    <source>
        <dbReference type="PROSITE" id="PS50206"/>
    </source>
</evidence>
<dbReference type="InterPro" id="IPR036873">
    <property type="entry name" value="Rhodanese-like_dom_sf"/>
</dbReference>
<proteinExistence type="predicted"/>
<dbReference type="EMBL" id="SMFQ01000002">
    <property type="protein sequence ID" value="TCJ89223.1"/>
    <property type="molecule type" value="Genomic_DNA"/>
</dbReference>
<evidence type="ECO:0000313" key="2">
    <source>
        <dbReference type="EMBL" id="TCJ89223.1"/>
    </source>
</evidence>
<dbReference type="GO" id="GO:0016740">
    <property type="term" value="F:transferase activity"/>
    <property type="evidence" value="ECO:0007669"/>
    <property type="project" value="UniProtKB-KW"/>
</dbReference>